<feature type="region of interest" description="Disordered" evidence="2">
    <location>
        <begin position="494"/>
        <end position="573"/>
    </location>
</feature>
<dbReference type="AlphaFoldDB" id="A0A8H4VLX2"/>
<evidence type="ECO:0000313" key="3">
    <source>
        <dbReference type="EMBL" id="KAF4612885.1"/>
    </source>
</evidence>
<dbReference type="Proteomes" id="UP000521872">
    <property type="component" value="Unassembled WGS sequence"/>
</dbReference>
<feature type="compositionally biased region" description="Basic residues" evidence="2">
    <location>
        <begin position="549"/>
        <end position="558"/>
    </location>
</feature>
<evidence type="ECO:0000256" key="2">
    <source>
        <dbReference type="SAM" id="MobiDB-lite"/>
    </source>
</evidence>
<feature type="coiled-coil region" evidence="1">
    <location>
        <begin position="593"/>
        <end position="622"/>
    </location>
</feature>
<evidence type="ECO:0000313" key="4">
    <source>
        <dbReference type="Proteomes" id="UP000521872"/>
    </source>
</evidence>
<feature type="coiled-coil region" evidence="1">
    <location>
        <begin position="297"/>
        <end position="333"/>
    </location>
</feature>
<feature type="compositionally biased region" description="Basic and acidic residues" evidence="2">
    <location>
        <begin position="251"/>
        <end position="261"/>
    </location>
</feature>
<organism evidence="3 4">
    <name type="scientific">Agrocybe pediades</name>
    <dbReference type="NCBI Taxonomy" id="84607"/>
    <lineage>
        <taxon>Eukaryota</taxon>
        <taxon>Fungi</taxon>
        <taxon>Dikarya</taxon>
        <taxon>Basidiomycota</taxon>
        <taxon>Agaricomycotina</taxon>
        <taxon>Agaricomycetes</taxon>
        <taxon>Agaricomycetidae</taxon>
        <taxon>Agaricales</taxon>
        <taxon>Agaricineae</taxon>
        <taxon>Strophariaceae</taxon>
        <taxon>Agrocybe</taxon>
    </lineage>
</organism>
<feature type="compositionally biased region" description="Polar residues" evidence="2">
    <location>
        <begin position="267"/>
        <end position="283"/>
    </location>
</feature>
<dbReference type="EMBL" id="JAACJL010000046">
    <property type="protein sequence ID" value="KAF4612885.1"/>
    <property type="molecule type" value="Genomic_DNA"/>
</dbReference>
<protein>
    <submittedName>
        <fullName evidence="3">Uncharacterized protein</fullName>
    </submittedName>
</protein>
<sequence length="643" mass="75082">MNRITTYKDKPDKPKGSSCGWIIPWRESPKYDARLLEWLKAHEDARTALFADRNNRKKRQHNLSSKSEYYHQAGTYVLSKDADPLVRRKAKELKREQISRAVGGRIFQWRKEYQDVNQKLGRVASNRTYEDLISNAGQHELQQIEKKLQGFPLWKELHVFFRTKSWANQYHPEANTPTLPSSTASAKASSSKEIIDVDLMFPDVDPQLTLKEEEKEEEITYNLRPRTVQPRSDTQENKNPDVIKVSKRARHSGDREEGTREKRSRHSTSQSTATLFEHPTASSTAAVQLTAAQIHEQTMARLEIERLDRENRRLELEAKNQRAKERYEENMLRKGCNGEDRDNKCFDYTSNPDLCYEAGLYVLSQGEHPKIPPKVKTMKFKQFKKAIYRHIHQWRTQYRVVNQKLGREYSNLTYEDIVSSANEAELKVIKKTMRSFPLWKELHAFWRTNPWANHFRSDNAATTPSSIKKEHESVHSSKEIIDVDQMFPDVVELSPTAKQEEKPTYNFRRRNIQSGSGKRGNKTVPVNKISRRARQDYDSDSDDYEKTTRNKRARRNASKSKATALENPSKGPSTAVQLTAAQIHEQTMARLEIERLDRGNRRLELEARNQRAKERYEERMLRKRTMLLLAKGEHVEDMADEDI</sequence>
<reference evidence="3 4" key="1">
    <citation type="submission" date="2019-12" db="EMBL/GenBank/DDBJ databases">
        <authorList>
            <person name="Floudas D."/>
            <person name="Bentzer J."/>
            <person name="Ahren D."/>
            <person name="Johansson T."/>
            <person name="Persson P."/>
            <person name="Tunlid A."/>
        </authorList>
    </citation>
    <scope>NUCLEOTIDE SEQUENCE [LARGE SCALE GENOMIC DNA]</scope>
    <source>
        <strain evidence="3 4">CBS 102.39</strain>
    </source>
</reference>
<accession>A0A8H4VLX2</accession>
<feature type="region of interest" description="Disordered" evidence="2">
    <location>
        <begin position="460"/>
        <end position="479"/>
    </location>
</feature>
<gene>
    <name evidence="3" type="ORF">D9613_010990</name>
</gene>
<proteinExistence type="predicted"/>
<evidence type="ECO:0000256" key="1">
    <source>
        <dbReference type="SAM" id="Coils"/>
    </source>
</evidence>
<feature type="compositionally biased region" description="Basic and acidic residues" evidence="2">
    <location>
        <begin position="467"/>
        <end position="479"/>
    </location>
</feature>
<comment type="caution">
    <text evidence="3">The sequence shown here is derived from an EMBL/GenBank/DDBJ whole genome shotgun (WGS) entry which is preliminary data.</text>
</comment>
<keyword evidence="4" id="KW-1185">Reference proteome</keyword>
<keyword evidence="1" id="KW-0175">Coiled coil</keyword>
<feature type="region of interest" description="Disordered" evidence="2">
    <location>
        <begin position="212"/>
        <end position="283"/>
    </location>
</feature>
<name>A0A8H4VLX2_9AGAR</name>